<accession>A0AAU8AE34</accession>
<organism evidence="2">
    <name type="scientific">Alloyangia sp. H15</name>
    <dbReference type="NCBI Taxonomy" id="3029062"/>
    <lineage>
        <taxon>Bacteria</taxon>
        <taxon>Pseudomonadati</taxon>
        <taxon>Pseudomonadota</taxon>
        <taxon>Alphaproteobacteria</taxon>
        <taxon>Rhodobacterales</taxon>
        <taxon>Roseobacteraceae</taxon>
        <taxon>Alloyangia</taxon>
    </lineage>
</organism>
<evidence type="ECO:0000313" key="2">
    <source>
        <dbReference type="EMBL" id="XCC93197.1"/>
    </source>
</evidence>
<proteinExistence type="predicted"/>
<feature type="transmembrane region" description="Helical" evidence="1">
    <location>
        <begin position="23"/>
        <end position="47"/>
    </location>
</feature>
<dbReference type="RefSeq" id="WP_353472022.1">
    <property type="nucleotide sequence ID" value="NZ_CP123384.1"/>
</dbReference>
<evidence type="ECO:0000256" key="1">
    <source>
        <dbReference type="SAM" id="Phobius"/>
    </source>
</evidence>
<name>A0AAU8AE34_9RHOB</name>
<reference evidence="2" key="1">
    <citation type="submission" date="2023-02" db="EMBL/GenBank/DDBJ databases">
        <title>Description and genomic characterization of Salipiger bruguierae sp. nov., isolated from the sediment of mangrove plant Bruguiera sexangula.</title>
        <authorList>
            <person name="Long M."/>
        </authorList>
    </citation>
    <scope>NUCLEOTIDE SEQUENCE</scope>
    <source>
        <strain evidence="2">H15</strain>
    </source>
</reference>
<gene>
    <name evidence="2" type="ORF">PVT71_12010</name>
</gene>
<dbReference type="AlphaFoldDB" id="A0AAU8AE34"/>
<dbReference type="EMBL" id="CP123384">
    <property type="protein sequence ID" value="XCC93197.1"/>
    <property type="molecule type" value="Genomic_DNA"/>
</dbReference>
<protein>
    <submittedName>
        <fullName evidence="2">Uncharacterized protein</fullName>
    </submittedName>
</protein>
<keyword evidence="1" id="KW-0812">Transmembrane</keyword>
<keyword evidence="1" id="KW-0472">Membrane</keyword>
<sequence length="49" mass="5215">MSDPPSRSRLGQHVPRPRPTRGAALLAALILSLPFALLALIELLLALST</sequence>
<keyword evidence="1" id="KW-1133">Transmembrane helix</keyword>